<dbReference type="STRING" id="1931241.BVH74_12350"/>
<feature type="transmembrane region" description="Helical" evidence="13">
    <location>
        <begin position="92"/>
        <end position="110"/>
    </location>
</feature>
<evidence type="ECO:0000256" key="3">
    <source>
        <dbReference type="ARBA" id="ARBA00022448"/>
    </source>
</evidence>
<dbReference type="InterPro" id="IPR004671">
    <property type="entry name" value="Na+/H+_antiporter_NhaB"/>
</dbReference>
<evidence type="ECO:0000256" key="11">
    <source>
        <dbReference type="ARBA" id="ARBA00023136"/>
    </source>
</evidence>
<evidence type="ECO:0000313" key="14">
    <source>
        <dbReference type="EMBL" id="AQZ95493.1"/>
    </source>
</evidence>
<feature type="transmembrane region" description="Helical" evidence="13">
    <location>
        <begin position="321"/>
        <end position="338"/>
    </location>
</feature>
<feature type="transmembrane region" description="Helical" evidence="13">
    <location>
        <begin position="25"/>
        <end position="50"/>
    </location>
</feature>
<feature type="transmembrane region" description="Helical" evidence="13">
    <location>
        <begin position="62"/>
        <end position="80"/>
    </location>
</feature>
<keyword evidence="5 13" id="KW-1003">Cell membrane</keyword>
<evidence type="ECO:0000256" key="10">
    <source>
        <dbReference type="ARBA" id="ARBA00023065"/>
    </source>
</evidence>
<evidence type="ECO:0000256" key="6">
    <source>
        <dbReference type="ARBA" id="ARBA00022519"/>
    </source>
</evidence>
<evidence type="ECO:0000313" key="15">
    <source>
        <dbReference type="Proteomes" id="UP000243488"/>
    </source>
</evidence>
<dbReference type="GO" id="GO:0015385">
    <property type="term" value="F:sodium:proton antiporter activity"/>
    <property type="evidence" value="ECO:0007669"/>
    <property type="project" value="InterPro"/>
</dbReference>
<protein>
    <recommendedName>
        <fullName evidence="13">Na(+)/H(+) antiporter NhaB</fullName>
    </recommendedName>
    <alternativeName>
        <fullName evidence="13">Sodium/proton antiporter NhaB</fullName>
    </alternativeName>
</protein>
<keyword evidence="8 13" id="KW-1133">Transmembrane helix</keyword>
<evidence type="ECO:0000256" key="7">
    <source>
        <dbReference type="ARBA" id="ARBA00022692"/>
    </source>
</evidence>
<dbReference type="Pfam" id="PF06450">
    <property type="entry name" value="NhaB"/>
    <property type="match status" value="1"/>
</dbReference>
<dbReference type="KEGG" id="ppha:BVH74_12350"/>
<dbReference type="Proteomes" id="UP000243488">
    <property type="component" value="Chromosome"/>
</dbReference>
<evidence type="ECO:0000256" key="8">
    <source>
        <dbReference type="ARBA" id="ARBA00022989"/>
    </source>
</evidence>
<evidence type="ECO:0000256" key="4">
    <source>
        <dbReference type="ARBA" id="ARBA00022449"/>
    </source>
</evidence>
<keyword evidence="6" id="KW-0997">Cell inner membrane</keyword>
<evidence type="ECO:0000256" key="2">
    <source>
        <dbReference type="ARBA" id="ARBA00006036"/>
    </source>
</evidence>
<keyword evidence="10 13" id="KW-0406">Ion transport</keyword>
<keyword evidence="3 13" id="KW-0813">Transport</keyword>
<dbReference type="PANTHER" id="PTHR43302">
    <property type="entry name" value="TRANSPORTER ARSB-RELATED"/>
    <property type="match status" value="1"/>
</dbReference>
<comment type="function">
    <text evidence="13">Na(+)/H(+) antiporter that extrudes sodium in exchange for external protons.</text>
</comment>
<gene>
    <name evidence="13" type="primary">nhaB</name>
    <name evidence="14" type="ORF">BVH74_12350</name>
</gene>
<name>A0A1V0B6B9_9GAMM</name>
<keyword evidence="4 13" id="KW-0050">Antiport</keyword>
<dbReference type="EMBL" id="CP020100">
    <property type="protein sequence ID" value="AQZ95493.1"/>
    <property type="molecule type" value="Genomic_DNA"/>
</dbReference>
<accession>A0A1V0B6B9</accession>
<keyword evidence="15" id="KW-1185">Reference proteome</keyword>
<evidence type="ECO:0000256" key="5">
    <source>
        <dbReference type="ARBA" id="ARBA00022475"/>
    </source>
</evidence>
<feature type="transmembrane region" description="Helical" evidence="13">
    <location>
        <begin position="130"/>
        <end position="163"/>
    </location>
</feature>
<proteinExistence type="inferred from homology"/>
<comment type="caution">
    <text evidence="13">Lacks conserved residue(s) required for the propagation of feature annotation.</text>
</comment>
<feature type="transmembrane region" description="Helical" evidence="13">
    <location>
        <begin position="478"/>
        <end position="496"/>
    </location>
</feature>
<dbReference type="AlphaFoldDB" id="A0A1V0B6B9"/>
<sequence length="497" mass="53568">MSQALLPALAGNFLGQAPGWYKRTIVAFLILNPLLFWLIGPYLTGWILVLEFIFTLAMALKCYPLLPGGLLAIEALAIGMTSADALYQEVMGNLPVILLLMFMVAGIYFMKDLLLVTFTKLILGIRSKSLMGLLFCFVAAVLSAFLDALTVTAVIISVAVGFYGVYHKVASAGSTDPASDPEGEEGLHREHLEEFRAFLRSLLMHGAVGTALGGVCTLVGEPQNLLIARVADWDFIEFFTLMAPVSMPVLAAGLTTCLLLEKTGWFGYGAKLPRSVRRVLEEFSQAEQAKRKGGQKAALTVQAIVAVLLVLGLALHVAEVGFIGLMVIILITSFNGVIDEHQIGKAFQEALPFTSLLVVFFAIVAVIHEQHLFSPIIEAVLALPPESQPSMFFLANGLLSMISDNVFVATVYISEIKKALDEGNITRDQFELLAIAINTGTNLPSVATPNGQAAFLFLLTSAIAPLVRLSYGRMVVMALPYTLVLGGVGLFAVSNWL</sequence>
<comment type="catalytic activity">
    <reaction evidence="13">
        <text>2 Na(+)(in) + 3 H(+)(out) = 2 Na(+)(out) + 3 H(+)(in)</text>
        <dbReference type="Rhea" id="RHEA:29247"/>
        <dbReference type="ChEBI" id="CHEBI:15378"/>
        <dbReference type="ChEBI" id="CHEBI:29101"/>
    </reaction>
</comment>
<evidence type="ECO:0000256" key="13">
    <source>
        <dbReference type="HAMAP-Rule" id="MF_01599"/>
    </source>
</evidence>
<keyword evidence="11 13" id="KW-0472">Membrane</keyword>
<dbReference type="RefSeq" id="WP_080050361.1">
    <property type="nucleotide sequence ID" value="NZ_CP020100.1"/>
</dbReference>
<comment type="similarity">
    <text evidence="2 13">Belongs to the NhaB Na(+)/H(+) (TC 2.A.34) antiporter family.</text>
</comment>
<evidence type="ECO:0000256" key="1">
    <source>
        <dbReference type="ARBA" id="ARBA00004651"/>
    </source>
</evidence>
<dbReference type="GO" id="GO:0005886">
    <property type="term" value="C:plasma membrane"/>
    <property type="evidence" value="ECO:0007669"/>
    <property type="project" value="UniProtKB-SubCell"/>
</dbReference>
<reference evidence="14 15" key="1">
    <citation type="submission" date="2017-03" db="EMBL/GenBank/DDBJ databases">
        <title>Complete genome sequence of the novel DNRA strain Pseudomonas sp. S-6-2 isolated from Chinese polluted river sediment. Journal of Biotechnology.</title>
        <authorList>
            <person name="Li J."/>
            <person name="Xiang F."/>
            <person name="Wang L."/>
            <person name="Xi L."/>
            <person name="Liu J."/>
        </authorList>
    </citation>
    <scope>NUCLEOTIDE SEQUENCE [LARGE SCALE GENOMIC DNA]</scope>
    <source>
        <strain evidence="14 15">S-6-2</strain>
    </source>
</reference>
<dbReference type="PANTHER" id="PTHR43302:SF1">
    <property type="entry name" value="NA(+)_H(+) ANTIPORTER NHAB"/>
    <property type="match status" value="1"/>
</dbReference>
<keyword evidence="12 13" id="KW-0739">Sodium transport</keyword>
<feature type="transmembrane region" description="Helical" evidence="13">
    <location>
        <begin position="350"/>
        <end position="368"/>
    </location>
</feature>
<keyword evidence="9 13" id="KW-0915">Sodium</keyword>
<organism evidence="14 15">
    <name type="scientific">Halopseudomonas phragmitis</name>
    <dbReference type="NCBI Taxonomy" id="1931241"/>
    <lineage>
        <taxon>Bacteria</taxon>
        <taxon>Pseudomonadati</taxon>
        <taxon>Pseudomonadota</taxon>
        <taxon>Gammaproteobacteria</taxon>
        <taxon>Pseudomonadales</taxon>
        <taxon>Pseudomonadaceae</taxon>
        <taxon>Halopseudomonas</taxon>
    </lineage>
</organism>
<dbReference type="HAMAP" id="MF_01599">
    <property type="entry name" value="NhaB"/>
    <property type="match status" value="1"/>
</dbReference>
<feature type="transmembrane region" description="Helical" evidence="13">
    <location>
        <begin position="297"/>
        <end position="315"/>
    </location>
</feature>
<comment type="subcellular location">
    <subcellularLocation>
        <location evidence="1 13">Cell membrane</location>
        <topology evidence="1 13">Multi-pass membrane protein</topology>
    </subcellularLocation>
</comment>
<evidence type="ECO:0000256" key="9">
    <source>
        <dbReference type="ARBA" id="ARBA00023053"/>
    </source>
</evidence>
<dbReference type="NCBIfam" id="NF007093">
    <property type="entry name" value="PRK09547.1"/>
    <property type="match status" value="1"/>
</dbReference>
<feature type="transmembrane region" description="Helical" evidence="13">
    <location>
        <begin position="238"/>
        <end position="260"/>
    </location>
</feature>
<keyword evidence="7 13" id="KW-0812">Transmembrane</keyword>
<evidence type="ECO:0000256" key="12">
    <source>
        <dbReference type="ARBA" id="ARBA00023201"/>
    </source>
</evidence>